<keyword evidence="1" id="KW-0472">Membrane</keyword>
<dbReference type="EMBL" id="QRMS01000003">
    <property type="protein sequence ID" value="RHJ87491.1"/>
    <property type="molecule type" value="Genomic_DNA"/>
</dbReference>
<feature type="transmembrane region" description="Helical" evidence="1">
    <location>
        <begin position="6"/>
        <end position="25"/>
    </location>
</feature>
<feature type="transmembrane region" description="Helical" evidence="1">
    <location>
        <begin position="125"/>
        <end position="143"/>
    </location>
</feature>
<evidence type="ECO:0000313" key="3">
    <source>
        <dbReference type="EMBL" id="RHJ87491.1"/>
    </source>
</evidence>
<keyword evidence="1" id="KW-1133">Transmembrane helix</keyword>
<feature type="transmembrane region" description="Helical" evidence="1">
    <location>
        <begin position="93"/>
        <end position="113"/>
    </location>
</feature>
<feature type="transmembrane region" description="Helical" evidence="1">
    <location>
        <begin position="32"/>
        <end position="50"/>
    </location>
</feature>
<dbReference type="InterPro" id="IPR032834">
    <property type="entry name" value="NatK-like_C"/>
</dbReference>
<dbReference type="SUPFAM" id="SSF55874">
    <property type="entry name" value="ATPase domain of HSP90 chaperone/DNA topoisomerase II/histidine kinase"/>
    <property type="match status" value="1"/>
</dbReference>
<evidence type="ECO:0000313" key="4">
    <source>
        <dbReference type="Proteomes" id="UP000284841"/>
    </source>
</evidence>
<accession>A0A415E1J4</accession>
<evidence type="ECO:0000259" key="2">
    <source>
        <dbReference type="Pfam" id="PF14501"/>
    </source>
</evidence>
<reference evidence="3 4" key="1">
    <citation type="submission" date="2018-08" db="EMBL/GenBank/DDBJ databases">
        <title>A genome reference for cultivated species of the human gut microbiota.</title>
        <authorList>
            <person name="Zou Y."/>
            <person name="Xue W."/>
            <person name="Luo G."/>
        </authorList>
    </citation>
    <scope>NUCLEOTIDE SEQUENCE [LARGE SCALE GENOMIC DNA]</scope>
    <source>
        <strain evidence="3 4">AM07-24</strain>
    </source>
</reference>
<keyword evidence="1" id="KW-0812">Transmembrane</keyword>
<dbReference type="Pfam" id="PF14501">
    <property type="entry name" value="HATPase_c_5"/>
    <property type="match status" value="1"/>
</dbReference>
<protein>
    <submittedName>
        <fullName evidence="3">GHKL domain-containing protein</fullName>
    </submittedName>
</protein>
<feature type="domain" description="Sensor histidine kinase NatK-like C-terminal" evidence="2">
    <location>
        <begin position="341"/>
        <end position="439"/>
    </location>
</feature>
<dbReference type="OrthoDB" id="1656061at2"/>
<name>A0A415E1J4_9FIRM</name>
<dbReference type="Gene3D" id="3.30.565.10">
    <property type="entry name" value="Histidine kinase-like ATPase, C-terminal domain"/>
    <property type="match status" value="1"/>
</dbReference>
<dbReference type="GeneID" id="83003439"/>
<dbReference type="InterPro" id="IPR036890">
    <property type="entry name" value="HATPase_C_sf"/>
</dbReference>
<keyword evidence="4" id="KW-1185">Reference proteome</keyword>
<dbReference type="PANTHER" id="PTHR40448">
    <property type="entry name" value="TWO-COMPONENT SENSOR HISTIDINE KINASE"/>
    <property type="match status" value="1"/>
</dbReference>
<dbReference type="GO" id="GO:0042802">
    <property type="term" value="F:identical protein binding"/>
    <property type="evidence" value="ECO:0007669"/>
    <property type="project" value="TreeGrafter"/>
</dbReference>
<feature type="transmembrane region" description="Helical" evidence="1">
    <location>
        <begin position="164"/>
        <end position="184"/>
    </location>
</feature>
<feature type="transmembrane region" description="Helical" evidence="1">
    <location>
        <begin position="190"/>
        <end position="211"/>
    </location>
</feature>
<dbReference type="Proteomes" id="UP000284841">
    <property type="component" value="Unassembled WGS sequence"/>
</dbReference>
<dbReference type="AlphaFoldDB" id="A0A415E1J4"/>
<evidence type="ECO:0000256" key="1">
    <source>
        <dbReference type="SAM" id="Phobius"/>
    </source>
</evidence>
<sequence length="442" mass="51094">MFLYIAIAIVNLCSEFSFFYMYYALQAKRFHIAKMMLLIVVPTIIILFISPLPKFLLAHFGISTLLTAHVINLALNLLFLIAVGERDIKKTAFYTLFSYMLWFIFSLGFAGFLDFCTSRWNPSVYFSYLLNILFSFLLVWVMSKAIPKYDLCRITAYLQSQIDTWPKTIVLYPAFLFFTTIMDSVRSEDVAYSITLFLTCMVVLFVLLAVLRSTSARINMEDKERAQQTVIDQQNLYIQSLEEIHQNTRRLRHDYKNMITSLYLQSKEGNLQEIEDAMGKILEDFDMDIGRKMNLTNQLANIQVMELKSLLLNKITIINRLHNGFRFEVLYPVDDLIIPKMDLVRALGILLDNAMEEVSGNGGDISLMILREERLLTFVVDNSLHHEVSMAELYREGYTTKGEGRGLGLSSYRKLIDKYSNVSSQTVIQEGRLIQELQIEVK</sequence>
<dbReference type="RefSeq" id="WP_067534715.1">
    <property type="nucleotide sequence ID" value="NZ_AP025567.1"/>
</dbReference>
<organism evidence="3 4">
    <name type="scientific">Emergencia timonensis</name>
    <dbReference type="NCBI Taxonomy" id="1776384"/>
    <lineage>
        <taxon>Bacteria</taxon>
        <taxon>Bacillati</taxon>
        <taxon>Bacillota</taxon>
        <taxon>Clostridia</taxon>
        <taxon>Peptostreptococcales</taxon>
        <taxon>Anaerovoracaceae</taxon>
        <taxon>Emergencia</taxon>
    </lineage>
</organism>
<feature type="transmembrane region" description="Helical" evidence="1">
    <location>
        <begin position="56"/>
        <end position="81"/>
    </location>
</feature>
<comment type="caution">
    <text evidence="3">The sequence shown here is derived from an EMBL/GenBank/DDBJ whole genome shotgun (WGS) entry which is preliminary data.</text>
</comment>
<proteinExistence type="predicted"/>
<dbReference type="PANTHER" id="PTHR40448:SF1">
    <property type="entry name" value="TWO-COMPONENT SENSOR HISTIDINE KINASE"/>
    <property type="match status" value="1"/>
</dbReference>
<gene>
    <name evidence="3" type="ORF">DW099_12400</name>
</gene>
<dbReference type="STRING" id="1776384.GCA_900086585_01051"/>